<accession>A0A6C2YT40</accession>
<sequence length="157" mass="18196">MARLSMREFARIVRRVIDRLPPELHEQMENVVVDVAKAPSRKLLRESGLTDAEIDAGDSVYGLFIPMPMPLTDGFDFFDQPHRILIFRDPLQEDFPDPQQLRIEIRKTVLHELAHHFGWEDSDLQRFDDHPNPFADDLDDADDPPDSAAPRDPRFPE</sequence>
<name>A0A6C2YT40_9BACT</name>
<evidence type="ECO:0000256" key="1">
    <source>
        <dbReference type="SAM" id="MobiDB-lite"/>
    </source>
</evidence>
<dbReference type="EMBL" id="LR586016">
    <property type="protein sequence ID" value="VIP04551.1"/>
    <property type="molecule type" value="Genomic_DNA"/>
</dbReference>
<dbReference type="CDD" id="cd12952">
    <property type="entry name" value="MMP_ACEL2062"/>
    <property type="match status" value="1"/>
</dbReference>
<dbReference type="AlphaFoldDB" id="A0A6C2YT40"/>
<dbReference type="KEGG" id="tim:GMBLW1_46420"/>
<dbReference type="InterPro" id="IPR038555">
    <property type="entry name" value="Zincin_1_sf"/>
</dbReference>
<evidence type="ECO:0008006" key="4">
    <source>
        <dbReference type="Google" id="ProtNLM"/>
    </source>
</evidence>
<protein>
    <recommendedName>
        <fullName evidence="4">Metallopeptidase family protein</fullName>
    </recommendedName>
</protein>
<dbReference type="InterPro" id="IPR010428">
    <property type="entry name" value="Zincin_1"/>
</dbReference>
<evidence type="ECO:0000313" key="2">
    <source>
        <dbReference type="EMBL" id="VIP04551.1"/>
    </source>
</evidence>
<gene>
    <name evidence="2" type="ORF">GMBLW1_46420</name>
</gene>
<dbReference type="SUPFAM" id="SSF55486">
    <property type="entry name" value="Metalloproteases ('zincins'), catalytic domain"/>
    <property type="match status" value="1"/>
</dbReference>
<feature type="region of interest" description="Disordered" evidence="1">
    <location>
        <begin position="122"/>
        <end position="157"/>
    </location>
</feature>
<organism evidence="2">
    <name type="scientific">Tuwongella immobilis</name>
    <dbReference type="NCBI Taxonomy" id="692036"/>
    <lineage>
        <taxon>Bacteria</taxon>
        <taxon>Pseudomonadati</taxon>
        <taxon>Planctomycetota</taxon>
        <taxon>Planctomycetia</taxon>
        <taxon>Gemmatales</taxon>
        <taxon>Gemmataceae</taxon>
        <taxon>Tuwongella</taxon>
    </lineage>
</organism>
<feature type="compositionally biased region" description="Acidic residues" evidence="1">
    <location>
        <begin position="136"/>
        <end position="145"/>
    </location>
</feature>
<dbReference type="EMBL" id="LR593887">
    <property type="protein sequence ID" value="VTS06463.1"/>
    <property type="molecule type" value="Genomic_DNA"/>
</dbReference>
<dbReference type="Pfam" id="PF06262">
    <property type="entry name" value="Zincin_1"/>
    <property type="match status" value="1"/>
</dbReference>
<evidence type="ECO:0000313" key="3">
    <source>
        <dbReference type="Proteomes" id="UP000464378"/>
    </source>
</evidence>
<proteinExistence type="predicted"/>
<dbReference type="Proteomes" id="UP000464378">
    <property type="component" value="Chromosome"/>
</dbReference>
<feature type="compositionally biased region" description="Basic and acidic residues" evidence="1">
    <location>
        <begin position="122"/>
        <end position="131"/>
    </location>
</feature>
<reference evidence="2" key="1">
    <citation type="submission" date="2019-04" db="EMBL/GenBank/DDBJ databases">
        <authorList>
            <consortium name="Science for Life Laboratories"/>
        </authorList>
    </citation>
    <scope>NUCLEOTIDE SEQUENCE</scope>
    <source>
        <strain evidence="2">MBLW1</strain>
    </source>
</reference>
<keyword evidence="3" id="KW-1185">Reference proteome</keyword>
<dbReference type="RefSeq" id="WP_162659622.1">
    <property type="nucleotide sequence ID" value="NZ_LR593887.1"/>
</dbReference>
<dbReference type="InParanoid" id="A0A6C2YT40"/>
<dbReference type="Gene3D" id="3.30.2010.20">
    <property type="match status" value="1"/>
</dbReference>